<keyword evidence="2" id="KW-1185">Reference proteome</keyword>
<reference evidence="1 2" key="1">
    <citation type="submission" date="2020-08" db="EMBL/GenBank/DDBJ databases">
        <title>A Genomic Blueprint of the Chicken Gut Microbiome.</title>
        <authorList>
            <person name="Gilroy R."/>
            <person name="Ravi A."/>
            <person name="Getino M."/>
            <person name="Pursley I."/>
            <person name="Horton D.L."/>
            <person name="Alikhan N.-F."/>
            <person name="Baker D."/>
            <person name="Gharbi K."/>
            <person name="Hall N."/>
            <person name="Watson M."/>
            <person name="Adriaenssens E.M."/>
            <person name="Foster-Nyarko E."/>
            <person name="Jarju S."/>
            <person name="Secka A."/>
            <person name="Antonio M."/>
            <person name="Oren A."/>
            <person name="Chaudhuri R."/>
            <person name="La Ragione R.M."/>
            <person name="Hildebrand F."/>
            <person name="Pallen M.J."/>
        </authorList>
    </citation>
    <scope>NUCLEOTIDE SEQUENCE [LARGE SCALE GENOMIC DNA]</scope>
    <source>
        <strain evidence="1 2">Sa2BVA3</strain>
    </source>
</reference>
<evidence type="ECO:0000313" key="1">
    <source>
        <dbReference type="EMBL" id="MBD7986916.1"/>
    </source>
</evidence>
<protein>
    <submittedName>
        <fullName evidence="1">Uncharacterized protein</fullName>
    </submittedName>
</protein>
<organism evidence="1 2">
    <name type="scientific">Luteimonas colneyensis</name>
    <dbReference type="NCBI Taxonomy" id="2762230"/>
    <lineage>
        <taxon>Bacteria</taxon>
        <taxon>Pseudomonadati</taxon>
        <taxon>Pseudomonadota</taxon>
        <taxon>Gammaproteobacteria</taxon>
        <taxon>Lysobacterales</taxon>
        <taxon>Lysobacteraceae</taxon>
        <taxon>Luteimonas</taxon>
    </lineage>
</organism>
<dbReference type="RefSeq" id="WP_191728157.1">
    <property type="nucleotide sequence ID" value="NZ_JACSQJ010000001.1"/>
</dbReference>
<sequence length="51" mass="5499">MASLLDQIREALVAFTRLQTPPALIDGLALAAHNVVLATRDVDFQAPGLRE</sequence>
<comment type="caution">
    <text evidence="1">The sequence shown here is derived from an EMBL/GenBank/DDBJ whole genome shotgun (WGS) entry which is preliminary data.</text>
</comment>
<evidence type="ECO:0000313" key="2">
    <source>
        <dbReference type="Proteomes" id="UP000647183"/>
    </source>
</evidence>
<name>A0ABR8UFZ9_9GAMM</name>
<dbReference type="EMBL" id="JACSQJ010000001">
    <property type="protein sequence ID" value="MBD7986916.1"/>
    <property type="molecule type" value="Genomic_DNA"/>
</dbReference>
<gene>
    <name evidence="1" type="ORF">H9645_02595</name>
</gene>
<accession>A0ABR8UFZ9</accession>
<proteinExistence type="predicted"/>
<dbReference type="Proteomes" id="UP000647183">
    <property type="component" value="Unassembled WGS sequence"/>
</dbReference>